<dbReference type="PANTHER" id="PTHR23542:SF1">
    <property type="entry name" value="MAJOR FACILITATOR SUPERFAMILY (MFS) PROFILE DOMAIN-CONTAINING PROTEIN"/>
    <property type="match status" value="1"/>
</dbReference>
<feature type="transmembrane region" description="Helical" evidence="5">
    <location>
        <begin position="103"/>
        <end position="124"/>
    </location>
</feature>
<dbReference type="GO" id="GO:0022857">
    <property type="term" value="F:transmembrane transporter activity"/>
    <property type="evidence" value="ECO:0007669"/>
    <property type="project" value="InterPro"/>
</dbReference>
<accession>A0A6G8QDV7</accession>
<dbReference type="RefSeq" id="WP_166179066.1">
    <property type="nucleotide sequence ID" value="NZ_CP045119.1"/>
</dbReference>
<evidence type="ECO:0000256" key="4">
    <source>
        <dbReference type="ARBA" id="ARBA00023136"/>
    </source>
</evidence>
<feature type="transmembrane region" description="Helical" evidence="5">
    <location>
        <begin position="6"/>
        <end position="23"/>
    </location>
</feature>
<dbReference type="PANTHER" id="PTHR23542">
    <property type="match status" value="1"/>
</dbReference>
<dbReference type="EMBL" id="CP045119">
    <property type="protein sequence ID" value="QIN84659.1"/>
    <property type="molecule type" value="Genomic_DNA"/>
</dbReference>
<dbReference type="GO" id="GO:0005886">
    <property type="term" value="C:plasma membrane"/>
    <property type="evidence" value="ECO:0007669"/>
    <property type="project" value="UniProtKB-SubCell"/>
</dbReference>
<keyword evidence="4 5" id="KW-0472">Membrane</keyword>
<feature type="transmembrane region" description="Helical" evidence="5">
    <location>
        <begin position="77"/>
        <end position="96"/>
    </location>
</feature>
<feature type="transmembrane region" description="Helical" evidence="5">
    <location>
        <begin position="326"/>
        <end position="344"/>
    </location>
</feature>
<feature type="transmembrane region" description="Helical" evidence="5">
    <location>
        <begin position="299"/>
        <end position="320"/>
    </location>
</feature>
<comment type="subcellular location">
    <subcellularLocation>
        <location evidence="1">Cell membrane</location>
        <topology evidence="1">Multi-pass membrane protein</topology>
    </subcellularLocation>
</comment>
<evidence type="ECO:0000256" key="1">
    <source>
        <dbReference type="ARBA" id="ARBA00004651"/>
    </source>
</evidence>
<name>A0A6G8QDV7_9ACTN</name>
<evidence type="ECO:0000313" key="7">
    <source>
        <dbReference type="EMBL" id="QIN84659.1"/>
    </source>
</evidence>
<protein>
    <submittedName>
        <fullName evidence="7">MFS transporter</fullName>
    </submittedName>
</protein>
<proteinExistence type="predicted"/>
<dbReference type="Pfam" id="PF07690">
    <property type="entry name" value="MFS_1"/>
    <property type="match status" value="1"/>
</dbReference>
<dbReference type="InterPro" id="IPR011701">
    <property type="entry name" value="MFS"/>
</dbReference>
<dbReference type="PROSITE" id="PS50850">
    <property type="entry name" value="MFS"/>
    <property type="match status" value="1"/>
</dbReference>
<gene>
    <name evidence="7" type="ORF">GBA63_19880</name>
</gene>
<dbReference type="Proteomes" id="UP000501452">
    <property type="component" value="Chromosome"/>
</dbReference>
<evidence type="ECO:0000256" key="5">
    <source>
        <dbReference type="SAM" id="Phobius"/>
    </source>
</evidence>
<dbReference type="InterPro" id="IPR020846">
    <property type="entry name" value="MFS_dom"/>
</dbReference>
<dbReference type="InterPro" id="IPR036259">
    <property type="entry name" value="MFS_trans_sf"/>
</dbReference>
<feature type="transmembrane region" description="Helical" evidence="5">
    <location>
        <begin position="356"/>
        <end position="376"/>
    </location>
</feature>
<dbReference type="SUPFAM" id="SSF103473">
    <property type="entry name" value="MFS general substrate transporter"/>
    <property type="match status" value="1"/>
</dbReference>
<feature type="domain" description="Major facilitator superfamily (MFS) profile" evidence="6">
    <location>
        <begin position="233"/>
        <end position="417"/>
    </location>
</feature>
<organism evidence="7 8">
    <name type="scientific">Rubrobacter tropicus</name>
    <dbReference type="NCBI Taxonomy" id="2653851"/>
    <lineage>
        <taxon>Bacteria</taxon>
        <taxon>Bacillati</taxon>
        <taxon>Actinomycetota</taxon>
        <taxon>Rubrobacteria</taxon>
        <taxon>Rubrobacterales</taxon>
        <taxon>Rubrobacteraceae</taxon>
        <taxon>Rubrobacter</taxon>
    </lineage>
</organism>
<feature type="transmembrane region" description="Helical" evidence="5">
    <location>
        <begin position="35"/>
        <end position="57"/>
    </location>
</feature>
<dbReference type="KEGG" id="rub:GBA63_19880"/>
<evidence type="ECO:0000256" key="3">
    <source>
        <dbReference type="ARBA" id="ARBA00022989"/>
    </source>
</evidence>
<reference evidence="7 8" key="1">
    <citation type="submission" date="2019-10" db="EMBL/GenBank/DDBJ databases">
        <title>Rubrobacter sp nov SCSIO 52090 isolated from a deep-sea sediment in the South China Sea.</title>
        <authorList>
            <person name="Chen R.W."/>
        </authorList>
    </citation>
    <scope>NUCLEOTIDE SEQUENCE [LARGE SCALE GENOMIC DNA]</scope>
    <source>
        <strain evidence="7 8">SCSIO 52909</strain>
    </source>
</reference>
<dbReference type="AlphaFoldDB" id="A0A6G8QDV7"/>
<sequence>MQAYRYLLALPGAPAMVAAGFLGRLPMSMRSLGCLLMVSALTGSYALAGAAVAAFTLTQAAFSPALGRLADNRGQGLVILASLVVHVCGVLGLVFLTRQEAPAWALLVAAAVVGASALSLGPLVRARWTALVKKAAQDDPDQPPDASAGTPGLSTAYALESVLDEVIYVAGPALVTALAVGVAPEAGLLGALVLVTVGSLALAAQKSTEPTVARRSDTRGAAHLVGGVVRERGMWVVVAVFAAFGAFLAAVDIGVVAFAREQGSPAAAGLLLALVGAGSLVSGLAYGALPAGVGPGPRFLLSTLVLVVGAVPLCLANSVALMAPCAAVAGLAISPTLISGYMLVESLVPPESLTESFAWISSAIAVGTAAGAAAGGPLADSAGALGTFLLSAGAAAAALLINLAGRRSLRAAAGAGG</sequence>
<keyword evidence="3 5" id="KW-1133">Transmembrane helix</keyword>
<evidence type="ECO:0000313" key="8">
    <source>
        <dbReference type="Proteomes" id="UP000501452"/>
    </source>
</evidence>
<evidence type="ECO:0000259" key="6">
    <source>
        <dbReference type="PROSITE" id="PS50850"/>
    </source>
</evidence>
<feature type="transmembrane region" description="Helical" evidence="5">
    <location>
        <begin position="186"/>
        <end position="204"/>
    </location>
</feature>
<keyword evidence="2 5" id="KW-0812">Transmembrane</keyword>
<feature type="transmembrane region" description="Helical" evidence="5">
    <location>
        <begin position="382"/>
        <end position="401"/>
    </location>
</feature>
<dbReference type="Gene3D" id="1.20.1250.20">
    <property type="entry name" value="MFS general substrate transporter like domains"/>
    <property type="match status" value="1"/>
</dbReference>
<evidence type="ECO:0000256" key="2">
    <source>
        <dbReference type="ARBA" id="ARBA00022692"/>
    </source>
</evidence>
<feature type="transmembrane region" description="Helical" evidence="5">
    <location>
        <begin position="265"/>
        <end position="287"/>
    </location>
</feature>
<feature type="transmembrane region" description="Helical" evidence="5">
    <location>
        <begin position="234"/>
        <end position="259"/>
    </location>
</feature>
<keyword evidence="8" id="KW-1185">Reference proteome</keyword>